<name>A0A9X3D3B4_9ACTN</name>
<dbReference type="SUPFAM" id="SSF54736">
    <property type="entry name" value="ClpS-like"/>
    <property type="match status" value="1"/>
</dbReference>
<evidence type="ECO:0000313" key="5">
    <source>
        <dbReference type="Proteomes" id="UP001143347"/>
    </source>
</evidence>
<dbReference type="AlphaFoldDB" id="A0A9X3D3B4"/>
<gene>
    <name evidence="1 4" type="primary">clpS</name>
    <name evidence="4" type="ORF">OSB52_08105</name>
</gene>
<evidence type="ECO:0000256" key="1">
    <source>
        <dbReference type="HAMAP-Rule" id="MF_00302"/>
    </source>
</evidence>
<evidence type="ECO:0000256" key="2">
    <source>
        <dbReference type="SAM" id="MobiDB-lite"/>
    </source>
</evidence>
<comment type="subunit">
    <text evidence="1">Binds to the N-terminal domain of the chaperone ClpA.</text>
</comment>
<evidence type="ECO:0000259" key="3">
    <source>
        <dbReference type="Pfam" id="PF02617"/>
    </source>
</evidence>
<protein>
    <recommendedName>
        <fullName evidence="1">ATP-dependent Clp protease adapter protein ClpS</fullName>
    </recommendedName>
</protein>
<dbReference type="HAMAP" id="MF_00302">
    <property type="entry name" value="ClpS"/>
    <property type="match status" value="1"/>
</dbReference>
<dbReference type="Gene3D" id="3.30.1390.10">
    <property type="match status" value="1"/>
</dbReference>
<organism evidence="4 5">
    <name type="scientific">Gordonia aquimaris</name>
    <dbReference type="NCBI Taxonomy" id="2984863"/>
    <lineage>
        <taxon>Bacteria</taxon>
        <taxon>Bacillati</taxon>
        <taxon>Actinomycetota</taxon>
        <taxon>Actinomycetes</taxon>
        <taxon>Mycobacteriales</taxon>
        <taxon>Gordoniaceae</taxon>
        <taxon>Gordonia</taxon>
    </lineage>
</organism>
<comment type="caution">
    <text evidence="4">The sequence shown here is derived from an EMBL/GenBank/DDBJ whole genome shotgun (WGS) entry which is preliminary data.</text>
</comment>
<dbReference type="EMBL" id="JAPKFM010000006">
    <property type="protein sequence ID" value="MCX2964056.1"/>
    <property type="molecule type" value="Genomic_DNA"/>
</dbReference>
<evidence type="ECO:0000313" key="4">
    <source>
        <dbReference type="EMBL" id="MCX2964056.1"/>
    </source>
</evidence>
<accession>A0A9X3D3B4</accession>
<feature type="region of interest" description="Disordered" evidence="2">
    <location>
        <begin position="1"/>
        <end position="39"/>
    </location>
</feature>
<keyword evidence="5" id="KW-1185">Reference proteome</keyword>
<dbReference type="InterPro" id="IPR014719">
    <property type="entry name" value="Ribosomal_bL12_C/ClpS-like"/>
</dbReference>
<keyword evidence="4" id="KW-0645">Protease</keyword>
<dbReference type="GO" id="GO:0006508">
    <property type="term" value="P:proteolysis"/>
    <property type="evidence" value="ECO:0007669"/>
    <property type="project" value="UniProtKB-UniRule"/>
</dbReference>
<dbReference type="Pfam" id="PF02617">
    <property type="entry name" value="ClpS"/>
    <property type="match status" value="1"/>
</dbReference>
<dbReference type="GO" id="GO:0030163">
    <property type="term" value="P:protein catabolic process"/>
    <property type="evidence" value="ECO:0007669"/>
    <property type="project" value="InterPro"/>
</dbReference>
<keyword evidence="4" id="KW-0378">Hydrolase</keyword>
<dbReference type="RefSeq" id="WP_266061189.1">
    <property type="nucleotide sequence ID" value="NZ_JAPKFM010000006.1"/>
</dbReference>
<proteinExistence type="inferred from homology"/>
<sequence>MAPDETSAHEATFQGERSDGRFHSERSDGGGPGGATVADPEVAENAAALDRPWVTIVWDDPVNLMRYVTFVFQKVFGYSESHANQLMMQVHTEGKAVVSAGERDKVEGDVRKLHAAGLWATMQRDS</sequence>
<dbReference type="GO" id="GO:0008233">
    <property type="term" value="F:peptidase activity"/>
    <property type="evidence" value="ECO:0007669"/>
    <property type="project" value="UniProtKB-KW"/>
</dbReference>
<dbReference type="Proteomes" id="UP001143347">
    <property type="component" value="Unassembled WGS sequence"/>
</dbReference>
<comment type="function">
    <text evidence="1">Involved in the modulation of the specificity of the ClpAP-mediated ATP-dependent protein degradation.</text>
</comment>
<dbReference type="NCBIfam" id="NF000668">
    <property type="entry name" value="PRK00033.1-1"/>
    <property type="match status" value="1"/>
</dbReference>
<dbReference type="InterPro" id="IPR022935">
    <property type="entry name" value="ClpS"/>
</dbReference>
<reference evidence="4" key="1">
    <citation type="submission" date="2022-10" db="EMBL/GenBank/DDBJ databases">
        <title>WGS of marine actinomycetes from Thailand.</title>
        <authorList>
            <person name="Thawai C."/>
        </authorList>
    </citation>
    <scope>NUCLEOTIDE SEQUENCE</scope>
    <source>
        <strain evidence="4">SW21</strain>
    </source>
</reference>
<feature type="domain" description="Adaptor protein ClpS core" evidence="3">
    <location>
        <begin position="50"/>
        <end position="120"/>
    </location>
</feature>
<comment type="similarity">
    <text evidence="1">Belongs to the ClpS family.</text>
</comment>
<dbReference type="InterPro" id="IPR003769">
    <property type="entry name" value="ClpS_core"/>
</dbReference>
<feature type="compositionally biased region" description="Basic and acidic residues" evidence="2">
    <location>
        <begin position="16"/>
        <end position="28"/>
    </location>
</feature>